<evidence type="ECO:0000256" key="1">
    <source>
        <dbReference type="SAM" id="Phobius"/>
    </source>
</evidence>
<feature type="non-terminal residue" evidence="2">
    <location>
        <position position="1"/>
    </location>
</feature>
<dbReference type="AlphaFoldDB" id="A0A0D7BHL1"/>
<keyword evidence="1" id="KW-1133">Transmembrane helix</keyword>
<keyword evidence="1" id="KW-0812">Transmembrane</keyword>
<proteinExistence type="predicted"/>
<evidence type="ECO:0000313" key="3">
    <source>
        <dbReference type="Proteomes" id="UP000054007"/>
    </source>
</evidence>
<organism evidence="2 3">
    <name type="scientific">Cylindrobasidium torrendii FP15055 ss-10</name>
    <dbReference type="NCBI Taxonomy" id="1314674"/>
    <lineage>
        <taxon>Eukaryota</taxon>
        <taxon>Fungi</taxon>
        <taxon>Dikarya</taxon>
        <taxon>Basidiomycota</taxon>
        <taxon>Agaricomycotina</taxon>
        <taxon>Agaricomycetes</taxon>
        <taxon>Agaricomycetidae</taxon>
        <taxon>Agaricales</taxon>
        <taxon>Marasmiineae</taxon>
        <taxon>Physalacriaceae</taxon>
        <taxon>Cylindrobasidium</taxon>
    </lineage>
</organism>
<dbReference type="PANTHER" id="PTHR35179:SF2">
    <property type="entry name" value="START DOMAIN-CONTAINING PROTEIN"/>
    <property type="match status" value="1"/>
</dbReference>
<reference evidence="2 3" key="1">
    <citation type="journal article" date="2015" name="Fungal Genet. Biol.">
        <title>Evolution of novel wood decay mechanisms in Agaricales revealed by the genome sequences of Fistulina hepatica and Cylindrobasidium torrendii.</title>
        <authorList>
            <person name="Floudas D."/>
            <person name="Held B.W."/>
            <person name="Riley R."/>
            <person name="Nagy L.G."/>
            <person name="Koehler G."/>
            <person name="Ransdell A.S."/>
            <person name="Younus H."/>
            <person name="Chow J."/>
            <person name="Chiniquy J."/>
            <person name="Lipzen A."/>
            <person name="Tritt A."/>
            <person name="Sun H."/>
            <person name="Haridas S."/>
            <person name="LaButti K."/>
            <person name="Ohm R.A."/>
            <person name="Kues U."/>
            <person name="Blanchette R.A."/>
            <person name="Grigoriev I.V."/>
            <person name="Minto R.E."/>
            <person name="Hibbett D.S."/>
        </authorList>
    </citation>
    <scope>NUCLEOTIDE SEQUENCE [LARGE SCALE GENOMIC DNA]</scope>
    <source>
        <strain evidence="2 3">FP15055 ss-10</strain>
    </source>
</reference>
<evidence type="ECO:0000313" key="2">
    <source>
        <dbReference type="EMBL" id="KIY69589.1"/>
    </source>
</evidence>
<protein>
    <submittedName>
        <fullName evidence="2">Uncharacterized protein</fullName>
    </submittedName>
</protein>
<feature type="non-terminal residue" evidence="2">
    <location>
        <position position="174"/>
    </location>
</feature>
<keyword evidence="1" id="KW-0472">Membrane</keyword>
<keyword evidence="3" id="KW-1185">Reference proteome</keyword>
<dbReference type="EMBL" id="KN880481">
    <property type="protein sequence ID" value="KIY69589.1"/>
    <property type="molecule type" value="Genomic_DNA"/>
</dbReference>
<dbReference type="Proteomes" id="UP000054007">
    <property type="component" value="Unassembled WGS sequence"/>
</dbReference>
<gene>
    <name evidence="2" type="ORF">CYLTODRAFT_331947</name>
</gene>
<accession>A0A0D7BHL1</accession>
<feature type="transmembrane region" description="Helical" evidence="1">
    <location>
        <begin position="50"/>
        <end position="72"/>
    </location>
</feature>
<feature type="transmembrane region" description="Helical" evidence="1">
    <location>
        <begin position="130"/>
        <end position="149"/>
    </location>
</feature>
<feature type="transmembrane region" description="Helical" evidence="1">
    <location>
        <begin position="12"/>
        <end position="38"/>
    </location>
</feature>
<feature type="transmembrane region" description="Helical" evidence="1">
    <location>
        <begin position="92"/>
        <end position="110"/>
    </location>
</feature>
<sequence length="174" mass="20407">WGYLAGRFPPGLPVFLVIILCWICQVWCLMFIIVNRLCILLSPKHRVSTLAPGVFMICFFNSIPTACIWIPAQLQISHHIIEVDRWWDKTEKGIYLLLDFFLNALFVYVVKKRLVDFGLQKYHRVMQFNLRIIFVSLAMDVMLMGMTFLPNAFIYTQFHPVTYIVKLQIEIAMS</sequence>
<dbReference type="PANTHER" id="PTHR35179">
    <property type="entry name" value="PROTEIN CBG02620"/>
    <property type="match status" value="1"/>
</dbReference>
<dbReference type="OrthoDB" id="3205825at2759"/>
<name>A0A0D7BHL1_9AGAR</name>